<reference evidence="7" key="1">
    <citation type="submission" date="2021-05" db="EMBL/GenBank/DDBJ databases">
        <title>Novel Bacillus species.</title>
        <authorList>
            <person name="Liu G."/>
        </authorList>
    </citation>
    <scope>NUCLEOTIDE SEQUENCE</scope>
    <source>
        <strain evidence="7 9">FJAT-50051</strain>
    </source>
</reference>
<dbReference type="CDD" id="cd10434">
    <property type="entry name" value="GIY-YIG_UvrC_Cho"/>
    <property type="match status" value="1"/>
</dbReference>
<dbReference type="Proteomes" id="UP000677265">
    <property type="component" value="Unassembled WGS sequence"/>
</dbReference>
<dbReference type="InterPro" id="IPR035901">
    <property type="entry name" value="GIY-YIG_endonuc_sf"/>
</dbReference>
<keyword evidence="9" id="KW-1185">Reference proteome</keyword>
<evidence type="ECO:0000256" key="1">
    <source>
        <dbReference type="ARBA" id="ARBA00022490"/>
    </source>
</evidence>
<evidence type="ECO:0000256" key="5">
    <source>
        <dbReference type="ARBA" id="ARBA00023204"/>
    </source>
</evidence>
<evidence type="ECO:0000256" key="3">
    <source>
        <dbReference type="ARBA" id="ARBA00022769"/>
    </source>
</evidence>
<dbReference type="Pfam" id="PF01541">
    <property type="entry name" value="GIY-YIG"/>
    <property type="match status" value="1"/>
</dbReference>
<feature type="domain" description="GIY-YIG" evidence="6">
    <location>
        <begin position="12"/>
        <end position="91"/>
    </location>
</feature>
<evidence type="ECO:0000313" key="7">
    <source>
        <dbReference type="EMBL" id="MBS4186915.1"/>
    </source>
</evidence>
<evidence type="ECO:0000259" key="6">
    <source>
        <dbReference type="PROSITE" id="PS50164"/>
    </source>
</evidence>
<keyword evidence="3" id="KW-0228">DNA excision</keyword>
<proteinExistence type="predicted"/>
<dbReference type="SUPFAM" id="SSF82771">
    <property type="entry name" value="GIY-YIG endonuclease"/>
    <property type="match status" value="1"/>
</dbReference>
<dbReference type="FunFam" id="3.40.1440.10:FF:000001">
    <property type="entry name" value="UvrABC system protein C"/>
    <property type="match status" value="1"/>
</dbReference>
<evidence type="ECO:0000313" key="8">
    <source>
        <dbReference type="EMBL" id="MCH6267062.1"/>
    </source>
</evidence>
<dbReference type="InterPro" id="IPR000305">
    <property type="entry name" value="GIY-YIG_endonuc"/>
</dbReference>
<dbReference type="RefSeq" id="WP_213146669.1">
    <property type="nucleotide sequence ID" value="NZ_JAGYPE020000029.1"/>
</dbReference>
<dbReference type="PANTHER" id="PTHR30562">
    <property type="entry name" value="UVRC/OXIDOREDUCTASE"/>
    <property type="match status" value="1"/>
</dbReference>
<keyword evidence="2" id="KW-0227">DNA damage</keyword>
<dbReference type="SMART" id="SM00465">
    <property type="entry name" value="GIYc"/>
    <property type="match status" value="1"/>
</dbReference>
<keyword evidence="5" id="KW-0234">DNA repair</keyword>
<dbReference type="EMBL" id="JAGYPE010000007">
    <property type="protein sequence ID" value="MBS4186915.1"/>
    <property type="molecule type" value="Genomic_DNA"/>
</dbReference>
<sequence>MDLKEKVKNLPLTPGVYLMKDSAGQIIYVGKAKNLKNRVRSYFQHSKTHSKKTQKLVSTLKDFDYILTDTEFEAFLLECQLIKEIKPFFNWKMKNPQNYSYIVVKMDERYPSLEVTNVYIENDGNLYFGPFISKFAVEKAVQGIKEFFKISCSSRSSGSSPCLNHSLGLCIGLCIGKVSREKYDKILNRIIALIKGNDLSPFAEMEEKMADAAEQLDFELAAKYKGYLEAISFLHYKEDVIDFAEANQNIVTIEFLDDGTFKLFLIKGNRVLFSEKYLLEGTDVDATVKSNILTFFKGARDETPLIVHKEDLDEAQIIYNYLTGNHGRYVLIPDAWLTTQDHTLMDDAILKLLSKP</sequence>
<dbReference type="AlphaFoldDB" id="A0A942T5Q0"/>
<dbReference type="GO" id="GO:0004518">
    <property type="term" value="F:nuclease activity"/>
    <property type="evidence" value="ECO:0007669"/>
    <property type="project" value="UniProtKB-KW"/>
</dbReference>
<dbReference type="InterPro" id="IPR036876">
    <property type="entry name" value="UVR_dom_sf"/>
</dbReference>
<organism evidence="7">
    <name type="scientific">Neobacillus citreus</name>
    <dbReference type="NCBI Taxonomy" id="2833578"/>
    <lineage>
        <taxon>Bacteria</taxon>
        <taxon>Bacillati</taxon>
        <taxon>Bacillota</taxon>
        <taxon>Bacilli</taxon>
        <taxon>Bacillales</taxon>
        <taxon>Bacillaceae</taxon>
        <taxon>Neobacillus</taxon>
    </lineage>
</organism>
<dbReference type="PANTHER" id="PTHR30562:SF1">
    <property type="entry name" value="UVRABC SYSTEM PROTEIN C"/>
    <property type="match status" value="1"/>
</dbReference>
<evidence type="ECO:0000256" key="2">
    <source>
        <dbReference type="ARBA" id="ARBA00022763"/>
    </source>
</evidence>
<evidence type="ECO:0000313" key="9">
    <source>
        <dbReference type="Proteomes" id="UP000677265"/>
    </source>
</evidence>
<keyword evidence="4" id="KW-0267">Excision nuclease</keyword>
<dbReference type="PROSITE" id="PS50164">
    <property type="entry name" value="GIY_YIG"/>
    <property type="match status" value="1"/>
</dbReference>
<dbReference type="Pfam" id="PF02151">
    <property type="entry name" value="UVR"/>
    <property type="match status" value="1"/>
</dbReference>
<accession>A0A942T5Q0</accession>
<name>A0A942T5Q0_9BACI</name>
<dbReference type="SUPFAM" id="SSF46600">
    <property type="entry name" value="C-terminal UvrC-binding domain of UvrB"/>
    <property type="match status" value="1"/>
</dbReference>
<dbReference type="Gene3D" id="3.40.1440.10">
    <property type="entry name" value="GIY-YIG endonuclease"/>
    <property type="match status" value="1"/>
</dbReference>
<gene>
    <name evidence="8" type="ORF">KHB02_016180</name>
    <name evidence="7" type="ORF">KHB02_36700</name>
</gene>
<dbReference type="InterPro" id="IPR001943">
    <property type="entry name" value="UVR_dom"/>
</dbReference>
<dbReference type="GO" id="GO:0009380">
    <property type="term" value="C:excinuclease repair complex"/>
    <property type="evidence" value="ECO:0007669"/>
    <property type="project" value="TreeGrafter"/>
</dbReference>
<dbReference type="EMBL" id="JAGYPE020000029">
    <property type="protein sequence ID" value="MCH6267062.1"/>
    <property type="molecule type" value="Genomic_DNA"/>
</dbReference>
<dbReference type="InterPro" id="IPR050066">
    <property type="entry name" value="UvrABC_protein_C"/>
</dbReference>
<protein>
    <submittedName>
        <fullName evidence="7">GIY-YIG nuclease family protein</fullName>
    </submittedName>
</protein>
<evidence type="ECO:0000256" key="4">
    <source>
        <dbReference type="ARBA" id="ARBA00022881"/>
    </source>
</evidence>
<comment type="caution">
    <text evidence="7">The sequence shown here is derived from an EMBL/GenBank/DDBJ whole genome shotgun (WGS) entry which is preliminary data.</text>
</comment>
<dbReference type="GO" id="GO:0006289">
    <property type="term" value="P:nucleotide-excision repair"/>
    <property type="evidence" value="ECO:0007669"/>
    <property type="project" value="InterPro"/>
</dbReference>
<dbReference type="InterPro" id="IPR047296">
    <property type="entry name" value="GIY-YIG_UvrC_Cho"/>
</dbReference>
<keyword evidence="1" id="KW-0963">Cytoplasm</keyword>